<evidence type="ECO:0000313" key="2">
    <source>
        <dbReference type="EMBL" id="KAL2273560.1"/>
    </source>
</evidence>
<dbReference type="Proteomes" id="UP001600888">
    <property type="component" value="Unassembled WGS sequence"/>
</dbReference>
<keyword evidence="3" id="KW-1185">Reference proteome</keyword>
<organism evidence="2 3">
    <name type="scientific">Diaporthe vaccinii</name>
    <dbReference type="NCBI Taxonomy" id="105482"/>
    <lineage>
        <taxon>Eukaryota</taxon>
        <taxon>Fungi</taxon>
        <taxon>Dikarya</taxon>
        <taxon>Ascomycota</taxon>
        <taxon>Pezizomycotina</taxon>
        <taxon>Sordariomycetes</taxon>
        <taxon>Sordariomycetidae</taxon>
        <taxon>Diaporthales</taxon>
        <taxon>Diaporthaceae</taxon>
        <taxon>Diaporthe</taxon>
        <taxon>Diaporthe eres species complex</taxon>
    </lineage>
</organism>
<dbReference type="Gene3D" id="1.10.530.10">
    <property type="match status" value="1"/>
</dbReference>
<keyword evidence="1" id="KW-0732">Signal</keyword>
<sequence length="266" mass="28336">MFIIHTILAILAYSPIVALAAPTASSKADGVQFALPKNLADDVPPAKKLYSGPWSSFPAMNKWIGFDAMVGSFGHTNHSSHSVFSCLGEKPATGPLESWMGLLTHIVTEQFNANTPSMFAAGSTQQDVDRIRVAITSVGKTYGIDRRVLLGMIMEESHGGVGAVTTYDADGVPTGGLMQSSNCHGYDGQKNLAQADITYMIDCGTQHFKTNLGNWGNQNSEQTIYPAMREYNSGSVIASDLSTAPNGAGNPAYVSDVAQRLLGWVN</sequence>
<gene>
    <name evidence="2" type="ORF">FJTKL_04411</name>
</gene>
<reference evidence="2 3" key="1">
    <citation type="submission" date="2024-03" db="EMBL/GenBank/DDBJ databases">
        <title>A high-quality draft genome sequence of Diaporthe vaccinii, a causative agent of upright dieback and viscid rot disease in cranberry plants.</title>
        <authorList>
            <person name="Sarrasin M."/>
            <person name="Lang B.F."/>
            <person name="Burger G."/>
        </authorList>
    </citation>
    <scope>NUCLEOTIDE SEQUENCE [LARGE SCALE GENOMIC DNA]</scope>
    <source>
        <strain evidence="2 3">IS7</strain>
    </source>
</reference>
<name>A0ABR4DT56_9PEZI</name>
<dbReference type="EMBL" id="JBAWTH010000181">
    <property type="protein sequence ID" value="KAL2273560.1"/>
    <property type="molecule type" value="Genomic_DNA"/>
</dbReference>
<evidence type="ECO:0008006" key="4">
    <source>
        <dbReference type="Google" id="ProtNLM"/>
    </source>
</evidence>
<protein>
    <recommendedName>
        <fullName evidence="4">Transglycosylase SLT domain-containing protein</fullName>
    </recommendedName>
</protein>
<dbReference type="InterPro" id="IPR023346">
    <property type="entry name" value="Lysozyme-like_dom_sf"/>
</dbReference>
<dbReference type="SUPFAM" id="SSF53955">
    <property type="entry name" value="Lysozyme-like"/>
    <property type="match status" value="1"/>
</dbReference>
<evidence type="ECO:0000256" key="1">
    <source>
        <dbReference type="SAM" id="SignalP"/>
    </source>
</evidence>
<comment type="caution">
    <text evidence="2">The sequence shown here is derived from an EMBL/GenBank/DDBJ whole genome shotgun (WGS) entry which is preliminary data.</text>
</comment>
<feature type="signal peptide" evidence="1">
    <location>
        <begin position="1"/>
        <end position="20"/>
    </location>
</feature>
<evidence type="ECO:0000313" key="3">
    <source>
        <dbReference type="Proteomes" id="UP001600888"/>
    </source>
</evidence>
<accession>A0ABR4DT56</accession>
<feature type="chain" id="PRO_5046263657" description="Transglycosylase SLT domain-containing protein" evidence="1">
    <location>
        <begin position="21"/>
        <end position="266"/>
    </location>
</feature>
<proteinExistence type="predicted"/>